<dbReference type="Pfam" id="PF01458">
    <property type="entry name" value="SUFBD_core"/>
    <property type="match status" value="1"/>
</dbReference>
<dbReference type="InterPro" id="IPR037284">
    <property type="entry name" value="SUF_FeS_clus_asmbl_SufBD_sf"/>
</dbReference>
<feature type="domain" description="SUF system FeS cluster assembly SufBD N-terminal" evidence="3">
    <location>
        <begin position="142"/>
        <end position="204"/>
    </location>
</feature>
<dbReference type="AlphaFoldDB" id="A0A5M3VW42"/>
<dbReference type="SUPFAM" id="SSF101960">
    <property type="entry name" value="Stabilizer of iron transporter SufD"/>
    <property type="match status" value="1"/>
</dbReference>
<evidence type="ECO:0000259" key="2">
    <source>
        <dbReference type="Pfam" id="PF01458"/>
    </source>
</evidence>
<reference evidence="4 5" key="1">
    <citation type="submission" date="2019-10" db="EMBL/GenBank/DDBJ databases">
        <title>Whole genome shotgun sequence of Acrocarpospora corrugata NBRC 13972.</title>
        <authorList>
            <person name="Ichikawa N."/>
            <person name="Kimura A."/>
            <person name="Kitahashi Y."/>
            <person name="Komaki H."/>
            <person name="Oguchi A."/>
        </authorList>
    </citation>
    <scope>NUCLEOTIDE SEQUENCE [LARGE SCALE GENOMIC DNA]</scope>
    <source>
        <strain evidence="4 5">NBRC 13972</strain>
    </source>
</reference>
<dbReference type="GO" id="GO:0016226">
    <property type="term" value="P:iron-sulfur cluster assembly"/>
    <property type="evidence" value="ECO:0007669"/>
    <property type="project" value="InterPro"/>
</dbReference>
<comment type="caution">
    <text evidence="4">The sequence shown here is derived from an EMBL/GenBank/DDBJ whole genome shotgun (WGS) entry which is preliminary data.</text>
</comment>
<name>A0A5M3VW42_9ACTN</name>
<dbReference type="Proteomes" id="UP000334990">
    <property type="component" value="Unassembled WGS sequence"/>
</dbReference>
<comment type="similarity">
    <text evidence="1">Belongs to the iron-sulfur cluster assembly SufBD family.</text>
</comment>
<keyword evidence="5" id="KW-1185">Reference proteome</keyword>
<dbReference type="InterPro" id="IPR000825">
    <property type="entry name" value="SUF_FeS_clus_asmbl_SufBD_core"/>
</dbReference>
<dbReference type="PANTHER" id="PTHR30508">
    <property type="entry name" value="FES CLUSTER ASSEMBLY PROTEIN SUF"/>
    <property type="match status" value="1"/>
</dbReference>
<dbReference type="Pfam" id="PF19295">
    <property type="entry name" value="SufBD_N"/>
    <property type="match status" value="1"/>
</dbReference>
<dbReference type="PANTHER" id="PTHR30508:SF1">
    <property type="entry name" value="UPF0051 PROTEIN ABCI8, CHLOROPLASTIC-RELATED"/>
    <property type="match status" value="1"/>
</dbReference>
<accession>A0A5M3VW42</accession>
<dbReference type="NCBIfam" id="TIGR01980">
    <property type="entry name" value="sufB"/>
    <property type="match status" value="1"/>
</dbReference>
<dbReference type="RefSeq" id="WP_155337037.1">
    <property type="nucleotide sequence ID" value="NZ_BAAABN010000098.1"/>
</dbReference>
<feature type="domain" description="SUF system FeS cluster assembly SufBD core" evidence="2">
    <location>
        <begin position="207"/>
        <end position="441"/>
    </location>
</feature>
<proteinExistence type="inferred from homology"/>
<dbReference type="InterPro" id="IPR055346">
    <property type="entry name" value="Fe-S_cluster_assembly_SufBD"/>
</dbReference>
<gene>
    <name evidence="4" type="ORF">Acor_27800</name>
</gene>
<protein>
    <submittedName>
        <fullName evidence="4">Fe-S cluster assembly protein SufB</fullName>
    </submittedName>
</protein>
<dbReference type="InterPro" id="IPR010231">
    <property type="entry name" value="SUF_FeS_clus_asmbl_SufB"/>
</dbReference>
<sequence length="470" mass="52313">MTVTDRPELEGLGNYKFGWSDSDAAGSTARRGLSEDVVRNISGLKNEPEWMLDLRLKGLRLFGRKPMPTWGSDLTGIDFDNIKYFVRSTEKQAASWDELPDDIRNTYDRLGIPEAEKQRLIAGVAAQYESEVVYHKIREDLEEKGVIFVDTDTGLREHEELFREYFGSVIPVGDNKFAALNTATWSGGSFIYVPPNVNVEIPLQAYFRINTENMGQFERTLIIVDENSYVHYVEGCTAPIYSSDSLHSAVVEIIVKKGARCRYTTIQNWSNNVYNLVTKRAVAYEGATMEWIDGNIGSKVTMKYPAVYLMGEHAKGETLSVAFAGEGQHQDAGAKMVHLAPNTSSTIISKSVARGGGRTSYRGLVQIEEGAHGSASTVKCDALLVDQISRSDTYPYVDVREDDVSMGHEATVSKVSEDQLFYLMSRGLGEDEAMAMIVRGFVEPIARELPMEYALELNRLIELQMEGAVG</sequence>
<dbReference type="EMBL" id="BLAD01000046">
    <property type="protein sequence ID" value="GES00716.1"/>
    <property type="molecule type" value="Genomic_DNA"/>
</dbReference>
<evidence type="ECO:0000256" key="1">
    <source>
        <dbReference type="ARBA" id="ARBA00043967"/>
    </source>
</evidence>
<evidence type="ECO:0000313" key="4">
    <source>
        <dbReference type="EMBL" id="GES00716.1"/>
    </source>
</evidence>
<evidence type="ECO:0000313" key="5">
    <source>
        <dbReference type="Proteomes" id="UP000334990"/>
    </source>
</evidence>
<dbReference type="OrthoDB" id="9803529at2"/>
<evidence type="ECO:0000259" key="3">
    <source>
        <dbReference type="Pfam" id="PF19295"/>
    </source>
</evidence>
<dbReference type="InterPro" id="IPR045595">
    <property type="entry name" value="SufBD_N"/>
</dbReference>
<organism evidence="4 5">
    <name type="scientific">Acrocarpospora corrugata</name>
    <dbReference type="NCBI Taxonomy" id="35763"/>
    <lineage>
        <taxon>Bacteria</taxon>
        <taxon>Bacillati</taxon>
        <taxon>Actinomycetota</taxon>
        <taxon>Actinomycetes</taxon>
        <taxon>Streptosporangiales</taxon>
        <taxon>Streptosporangiaceae</taxon>
        <taxon>Acrocarpospora</taxon>
    </lineage>
</organism>